<dbReference type="EMBL" id="CM044705">
    <property type="protein sequence ID" value="KAI5663192.1"/>
    <property type="molecule type" value="Genomic_DNA"/>
</dbReference>
<keyword evidence="2" id="KW-1185">Reference proteome</keyword>
<dbReference type="Proteomes" id="UP001060085">
    <property type="component" value="Linkage Group LG05"/>
</dbReference>
<evidence type="ECO:0000313" key="2">
    <source>
        <dbReference type="Proteomes" id="UP001060085"/>
    </source>
</evidence>
<protein>
    <submittedName>
        <fullName evidence="1">Uncharacterized protein</fullName>
    </submittedName>
</protein>
<organism evidence="1 2">
    <name type="scientific">Catharanthus roseus</name>
    <name type="common">Madagascar periwinkle</name>
    <name type="synonym">Vinca rosea</name>
    <dbReference type="NCBI Taxonomy" id="4058"/>
    <lineage>
        <taxon>Eukaryota</taxon>
        <taxon>Viridiplantae</taxon>
        <taxon>Streptophyta</taxon>
        <taxon>Embryophyta</taxon>
        <taxon>Tracheophyta</taxon>
        <taxon>Spermatophyta</taxon>
        <taxon>Magnoliopsida</taxon>
        <taxon>eudicotyledons</taxon>
        <taxon>Gunneridae</taxon>
        <taxon>Pentapetalae</taxon>
        <taxon>asterids</taxon>
        <taxon>lamiids</taxon>
        <taxon>Gentianales</taxon>
        <taxon>Apocynaceae</taxon>
        <taxon>Rauvolfioideae</taxon>
        <taxon>Vinceae</taxon>
        <taxon>Catharanthinae</taxon>
        <taxon>Catharanthus</taxon>
    </lineage>
</organism>
<comment type="caution">
    <text evidence="1">The sequence shown here is derived from an EMBL/GenBank/DDBJ whole genome shotgun (WGS) entry which is preliminary data.</text>
</comment>
<name>A0ACC0AQB5_CATRO</name>
<evidence type="ECO:0000313" key="1">
    <source>
        <dbReference type="EMBL" id="KAI5663192.1"/>
    </source>
</evidence>
<proteinExistence type="predicted"/>
<reference evidence="2" key="1">
    <citation type="journal article" date="2023" name="Nat. Plants">
        <title>Single-cell RNA sequencing provides a high-resolution roadmap for understanding the multicellular compartmentation of specialized metabolism.</title>
        <authorList>
            <person name="Sun S."/>
            <person name="Shen X."/>
            <person name="Li Y."/>
            <person name="Li Y."/>
            <person name="Wang S."/>
            <person name="Li R."/>
            <person name="Zhang H."/>
            <person name="Shen G."/>
            <person name="Guo B."/>
            <person name="Wei J."/>
            <person name="Xu J."/>
            <person name="St-Pierre B."/>
            <person name="Chen S."/>
            <person name="Sun C."/>
        </authorList>
    </citation>
    <scope>NUCLEOTIDE SEQUENCE [LARGE SCALE GENOMIC DNA]</scope>
</reference>
<gene>
    <name evidence="1" type="ORF">M9H77_22515</name>
</gene>
<accession>A0ACC0AQB5</accession>
<sequence>MPGPVRIGHSGRPLATRARPLVLFYPLLSFYVVSPSSPLDRLFILSVFRVLLDSLIFSFFCGTAADPLSLFQPSFGSSVPASDNNLSDLRSFSDPASEVPLTHSVLTVLLLLLLLFYLPPVSVSVFPKIETYRFDGKSDFVMWRRKMKAVLVQNKIAPAICSPEEYPESWKGEILKEKLYLQKENKSHGENLFVRGRIDQREPPSHRFKSRSKSREKSKVECFYCGKEVHMKNKCFKRIKDEKQRKHGK</sequence>